<proteinExistence type="predicted"/>
<dbReference type="Proteomes" id="UP000770785">
    <property type="component" value="Unassembled WGS sequence"/>
</dbReference>
<feature type="chain" id="PRO_5047465247" description="DUF4837 family protein" evidence="1">
    <location>
        <begin position="23"/>
        <end position="359"/>
    </location>
</feature>
<evidence type="ECO:0008006" key="4">
    <source>
        <dbReference type="Google" id="ProtNLM"/>
    </source>
</evidence>
<evidence type="ECO:0000313" key="2">
    <source>
        <dbReference type="EMBL" id="NJC26308.1"/>
    </source>
</evidence>
<dbReference type="RefSeq" id="WP_168037060.1">
    <property type="nucleotide sequence ID" value="NZ_JAATJH010000002.1"/>
</dbReference>
<keyword evidence="3" id="KW-1185">Reference proteome</keyword>
<evidence type="ECO:0000256" key="1">
    <source>
        <dbReference type="SAM" id="SignalP"/>
    </source>
</evidence>
<sequence length="359" mass="40306">MTNRLLTFLLTLFIGVTTFSCGSDVAQRLNPTPSAFGAINSVTVVADSSLWINGASDSIAYFLEAPYIILPQPEPIFDVRHIEPVKLTAMPTFRELRNYVVLADLSDANSPTTKMVVNDLSDAKIQQVREEGFGTVVARNKWATGQQLIYLMGKNREELLRGMSTTRPAVVKRIADSEGLRTKETAFFQGVNRALMDTIMERTGANIQIPYGYEIVPVMANDFVWLKRSTRKGSLNLIATRVPYENQAQLTKEGLKEIRDQVGRRYISSSISDTYMRINDEDLPLFTENMDMNGAFAIEGRGIWEMENDFQAGPFISYLINDEARKQLVLVDGFILAPGEKKRDLMNQLEQILGTARVN</sequence>
<dbReference type="Pfam" id="PF16125">
    <property type="entry name" value="DUF4837"/>
    <property type="match status" value="1"/>
</dbReference>
<dbReference type="PROSITE" id="PS51257">
    <property type="entry name" value="PROKAR_LIPOPROTEIN"/>
    <property type="match status" value="1"/>
</dbReference>
<evidence type="ECO:0000313" key="3">
    <source>
        <dbReference type="Proteomes" id="UP000770785"/>
    </source>
</evidence>
<name>A0ABX0XBJ8_9BACT</name>
<gene>
    <name evidence="2" type="ORF">GGR27_001807</name>
</gene>
<dbReference type="InterPro" id="IPR032286">
    <property type="entry name" value="DUF4837"/>
</dbReference>
<accession>A0ABX0XBJ8</accession>
<protein>
    <recommendedName>
        <fullName evidence="4">DUF4837 family protein</fullName>
    </recommendedName>
</protein>
<comment type="caution">
    <text evidence="2">The sequence shown here is derived from an EMBL/GenBank/DDBJ whole genome shotgun (WGS) entry which is preliminary data.</text>
</comment>
<keyword evidence="1" id="KW-0732">Signal</keyword>
<reference evidence="2 3" key="1">
    <citation type="submission" date="2020-03" db="EMBL/GenBank/DDBJ databases">
        <title>Genomic Encyclopedia of Type Strains, Phase IV (KMG-IV): sequencing the most valuable type-strain genomes for metagenomic binning, comparative biology and taxonomic classification.</title>
        <authorList>
            <person name="Goeker M."/>
        </authorList>
    </citation>
    <scope>NUCLEOTIDE SEQUENCE [LARGE SCALE GENOMIC DNA]</scope>
    <source>
        <strain evidence="2 3">DSM 105096</strain>
    </source>
</reference>
<organism evidence="2 3">
    <name type="scientific">Neolewinella antarctica</name>
    <dbReference type="NCBI Taxonomy" id="442734"/>
    <lineage>
        <taxon>Bacteria</taxon>
        <taxon>Pseudomonadati</taxon>
        <taxon>Bacteroidota</taxon>
        <taxon>Saprospiria</taxon>
        <taxon>Saprospirales</taxon>
        <taxon>Lewinellaceae</taxon>
        <taxon>Neolewinella</taxon>
    </lineage>
</organism>
<dbReference type="EMBL" id="JAATJH010000002">
    <property type="protein sequence ID" value="NJC26308.1"/>
    <property type="molecule type" value="Genomic_DNA"/>
</dbReference>
<feature type="signal peptide" evidence="1">
    <location>
        <begin position="1"/>
        <end position="22"/>
    </location>
</feature>